<dbReference type="EMBL" id="GBXM01055525">
    <property type="protein sequence ID" value="JAH53052.1"/>
    <property type="molecule type" value="Transcribed_RNA"/>
</dbReference>
<sequence>MKQLHKNSSAWGYLTVYDWFSLFF</sequence>
<name>A0A0E9THX1_ANGAN</name>
<reference evidence="1" key="1">
    <citation type="submission" date="2014-11" db="EMBL/GenBank/DDBJ databases">
        <authorList>
            <person name="Amaro Gonzalez C."/>
        </authorList>
    </citation>
    <scope>NUCLEOTIDE SEQUENCE</scope>
</reference>
<protein>
    <submittedName>
        <fullName evidence="1">Uncharacterized protein</fullName>
    </submittedName>
</protein>
<reference evidence="1" key="2">
    <citation type="journal article" date="2015" name="Fish Shellfish Immunol.">
        <title>Early steps in the European eel (Anguilla anguilla)-Vibrio vulnificus interaction in the gills: Role of the RtxA13 toxin.</title>
        <authorList>
            <person name="Callol A."/>
            <person name="Pajuelo D."/>
            <person name="Ebbesson L."/>
            <person name="Teles M."/>
            <person name="MacKenzie S."/>
            <person name="Amaro C."/>
        </authorList>
    </citation>
    <scope>NUCLEOTIDE SEQUENCE</scope>
</reference>
<proteinExistence type="predicted"/>
<organism evidence="1">
    <name type="scientific">Anguilla anguilla</name>
    <name type="common">European freshwater eel</name>
    <name type="synonym">Muraena anguilla</name>
    <dbReference type="NCBI Taxonomy" id="7936"/>
    <lineage>
        <taxon>Eukaryota</taxon>
        <taxon>Metazoa</taxon>
        <taxon>Chordata</taxon>
        <taxon>Craniata</taxon>
        <taxon>Vertebrata</taxon>
        <taxon>Euteleostomi</taxon>
        <taxon>Actinopterygii</taxon>
        <taxon>Neopterygii</taxon>
        <taxon>Teleostei</taxon>
        <taxon>Anguilliformes</taxon>
        <taxon>Anguillidae</taxon>
        <taxon>Anguilla</taxon>
    </lineage>
</organism>
<evidence type="ECO:0000313" key="1">
    <source>
        <dbReference type="EMBL" id="JAH53052.1"/>
    </source>
</evidence>
<accession>A0A0E9THX1</accession>
<dbReference type="AlphaFoldDB" id="A0A0E9THX1"/>